<organism evidence="1 2">
    <name type="scientific">Roseivivax marinus</name>
    <dbReference type="NCBI Taxonomy" id="1379903"/>
    <lineage>
        <taxon>Bacteria</taxon>
        <taxon>Pseudomonadati</taxon>
        <taxon>Pseudomonadota</taxon>
        <taxon>Alphaproteobacteria</taxon>
        <taxon>Rhodobacterales</taxon>
        <taxon>Roseobacteraceae</taxon>
        <taxon>Roseivivax</taxon>
    </lineage>
</organism>
<comment type="caution">
    <text evidence="1">The sequence shown here is derived from an EMBL/GenBank/DDBJ whole genome shotgun (WGS) entry which is preliminary data.</text>
</comment>
<protein>
    <submittedName>
        <fullName evidence="1">Uncharacterized protein</fullName>
    </submittedName>
</protein>
<keyword evidence="2" id="KW-1185">Reference proteome</keyword>
<proteinExistence type="predicted"/>
<evidence type="ECO:0000313" key="1">
    <source>
        <dbReference type="EMBL" id="ETW10813.1"/>
    </source>
</evidence>
<name>W4HEI2_9RHOB</name>
<accession>W4HEI2</accession>
<sequence length="208" mass="22938">MVVTEDDADALETDLFWELFRKHLHQRFSDEFLDGEEFGIELMVGLAVNKFRFAAQRGNTGAEAGLDAAMSVMFNEVDPTDPAHVFAETGLMFSRLLAEEILEKRISPYIRKIPILGDAAAGATIGIVEVGLDGWEGGAVVIVMTFFALQDAAKEYQELVLNSQYDNLDVLLVPPPPPPDMDRSGMRCTTIGQGLVQIETCLPDWSSR</sequence>
<evidence type="ECO:0000313" key="2">
    <source>
        <dbReference type="Proteomes" id="UP000019063"/>
    </source>
</evidence>
<gene>
    <name evidence="1" type="ORF">ATO8_20199</name>
</gene>
<dbReference type="AlphaFoldDB" id="W4HEI2"/>
<dbReference type="EMBL" id="AQQW01000023">
    <property type="protein sequence ID" value="ETW10813.1"/>
    <property type="molecule type" value="Genomic_DNA"/>
</dbReference>
<reference evidence="1 2" key="1">
    <citation type="journal article" date="2014" name="Antonie Van Leeuwenhoek">
        <title>Roseivivax atlanticus sp. nov., isolated from surface seawater of the Atlantic Ocean.</title>
        <authorList>
            <person name="Li G."/>
            <person name="Lai Q."/>
            <person name="Liu X."/>
            <person name="Sun F."/>
            <person name="Shao Z."/>
        </authorList>
    </citation>
    <scope>NUCLEOTIDE SEQUENCE [LARGE SCALE GENOMIC DNA]</scope>
    <source>
        <strain evidence="1 2">22II-s10s</strain>
    </source>
</reference>
<dbReference type="Proteomes" id="UP000019063">
    <property type="component" value="Unassembled WGS sequence"/>
</dbReference>